<protein>
    <submittedName>
        <fullName evidence="2">Uncharacterized protein</fullName>
    </submittedName>
</protein>
<evidence type="ECO:0000313" key="3">
    <source>
        <dbReference type="Proteomes" id="UP001304813"/>
    </source>
</evidence>
<proteinExistence type="predicted"/>
<evidence type="ECO:0000313" key="2">
    <source>
        <dbReference type="EMBL" id="BES79845.1"/>
    </source>
</evidence>
<evidence type="ECO:0000256" key="1">
    <source>
        <dbReference type="SAM" id="MobiDB-lite"/>
    </source>
</evidence>
<reference evidence="2 3" key="1">
    <citation type="submission" date="2023-09" db="EMBL/GenBank/DDBJ databases">
        <title>Analysis of phage genome (vB_Yru_GN1) of the bacterium (Yersinia ruckeri).</title>
        <authorList>
            <person name="Ganjoor M.S."/>
            <person name="Bouzari M."/>
            <person name="Soleimani-Delfan A."/>
        </authorList>
    </citation>
    <scope>NUCLEOTIDE SEQUENCE [LARGE SCALE GENOMIC DNA]</scope>
    <source>
        <strain evidence="3">vB_Yru_GN1</strain>
    </source>
</reference>
<name>A0AA86IWL5_9CAUD</name>
<feature type="region of interest" description="Disordered" evidence="1">
    <location>
        <begin position="46"/>
        <end position="82"/>
    </location>
</feature>
<keyword evidence="3" id="KW-1185">Reference proteome</keyword>
<dbReference type="EMBL" id="LC779065">
    <property type="protein sequence ID" value="BES79845.1"/>
    <property type="molecule type" value="Genomic_DNA"/>
</dbReference>
<organism evidence="2 3">
    <name type="scientific">Yersinia phage vB_Yru_GN1</name>
    <dbReference type="NCBI Taxonomy" id="3074381"/>
    <lineage>
        <taxon>Viruses</taxon>
        <taxon>Duplodnaviria</taxon>
        <taxon>Heunggongvirae</taxon>
        <taxon>Uroviricota</taxon>
        <taxon>Caudoviricetes</taxon>
        <taxon>Caudoviricetes incertae sedis</taxon>
        <taxon>Sepahanvirus</taxon>
        <taxon>Sepahanvirus vB-Yru-GN1</taxon>
    </lineage>
</organism>
<accession>A0AA86IWL5</accession>
<dbReference type="Proteomes" id="UP001304813">
    <property type="component" value="Segment"/>
</dbReference>
<sequence length="82" mass="9138">MDDVTRKKSLALTAGYPLTSMIIHAAHSSRGKSVYYGDLESYAPKVESPTELRESLRTNSRRKIITTKSGHSYPSPVTRRGK</sequence>